<proteinExistence type="predicted"/>
<dbReference type="Proteomes" id="UP000828390">
    <property type="component" value="Unassembled WGS sequence"/>
</dbReference>
<organism evidence="2 3">
    <name type="scientific">Dreissena polymorpha</name>
    <name type="common">Zebra mussel</name>
    <name type="synonym">Mytilus polymorpha</name>
    <dbReference type="NCBI Taxonomy" id="45954"/>
    <lineage>
        <taxon>Eukaryota</taxon>
        <taxon>Metazoa</taxon>
        <taxon>Spiralia</taxon>
        <taxon>Lophotrochozoa</taxon>
        <taxon>Mollusca</taxon>
        <taxon>Bivalvia</taxon>
        <taxon>Autobranchia</taxon>
        <taxon>Heteroconchia</taxon>
        <taxon>Euheterodonta</taxon>
        <taxon>Imparidentia</taxon>
        <taxon>Neoheterodontei</taxon>
        <taxon>Myida</taxon>
        <taxon>Dreissenoidea</taxon>
        <taxon>Dreissenidae</taxon>
        <taxon>Dreissena</taxon>
    </lineage>
</organism>
<reference evidence="2" key="2">
    <citation type="submission" date="2020-11" db="EMBL/GenBank/DDBJ databases">
        <authorList>
            <person name="McCartney M.A."/>
            <person name="Auch B."/>
            <person name="Kono T."/>
            <person name="Mallez S."/>
            <person name="Becker A."/>
            <person name="Gohl D.M."/>
            <person name="Silverstein K.A.T."/>
            <person name="Koren S."/>
            <person name="Bechman K.B."/>
            <person name="Herman A."/>
            <person name="Abrahante J.E."/>
            <person name="Garbe J."/>
        </authorList>
    </citation>
    <scope>NUCLEOTIDE SEQUENCE</scope>
    <source>
        <strain evidence="2">Duluth1</strain>
        <tissue evidence="2">Whole animal</tissue>
    </source>
</reference>
<keyword evidence="3" id="KW-1185">Reference proteome</keyword>
<feature type="region of interest" description="Disordered" evidence="1">
    <location>
        <begin position="1"/>
        <end position="59"/>
    </location>
</feature>
<protein>
    <submittedName>
        <fullName evidence="2">Uncharacterized protein</fullName>
    </submittedName>
</protein>
<sequence>MYSPTDGPGTEQHKSSSFMSTATMEEDKLVHSTVSIEGQTLGGHTEEDGEGHTQQGERLVHISRVLKKLGIMHVRKVSSTQANQG</sequence>
<accession>A0A9D4L4H6</accession>
<reference evidence="2" key="1">
    <citation type="journal article" date="2019" name="bioRxiv">
        <title>The Genome of the Zebra Mussel, Dreissena polymorpha: A Resource for Invasive Species Research.</title>
        <authorList>
            <person name="McCartney M.A."/>
            <person name="Auch B."/>
            <person name="Kono T."/>
            <person name="Mallez S."/>
            <person name="Zhang Y."/>
            <person name="Obille A."/>
            <person name="Becker A."/>
            <person name="Abrahante J.E."/>
            <person name="Garbe J."/>
            <person name="Badalamenti J.P."/>
            <person name="Herman A."/>
            <person name="Mangelson H."/>
            <person name="Liachko I."/>
            <person name="Sullivan S."/>
            <person name="Sone E.D."/>
            <person name="Koren S."/>
            <person name="Silverstein K.A.T."/>
            <person name="Beckman K.B."/>
            <person name="Gohl D.M."/>
        </authorList>
    </citation>
    <scope>NUCLEOTIDE SEQUENCE</scope>
    <source>
        <strain evidence="2">Duluth1</strain>
        <tissue evidence="2">Whole animal</tissue>
    </source>
</reference>
<dbReference type="AlphaFoldDB" id="A0A9D4L4H6"/>
<name>A0A9D4L4H6_DREPO</name>
<evidence type="ECO:0000313" key="3">
    <source>
        <dbReference type="Proteomes" id="UP000828390"/>
    </source>
</evidence>
<gene>
    <name evidence="2" type="ORF">DPMN_092725</name>
</gene>
<dbReference type="EMBL" id="JAIWYP010000003">
    <property type="protein sequence ID" value="KAH3850316.1"/>
    <property type="molecule type" value="Genomic_DNA"/>
</dbReference>
<comment type="caution">
    <text evidence="2">The sequence shown here is derived from an EMBL/GenBank/DDBJ whole genome shotgun (WGS) entry which is preliminary data.</text>
</comment>
<evidence type="ECO:0000313" key="2">
    <source>
        <dbReference type="EMBL" id="KAH3850316.1"/>
    </source>
</evidence>
<evidence type="ECO:0000256" key="1">
    <source>
        <dbReference type="SAM" id="MobiDB-lite"/>
    </source>
</evidence>